<accession>A0A6P8CX58</accession>
<dbReference type="GO" id="GO:0005634">
    <property type="term" value="C:nucleus"/>
    <property type="evidence" value="ECO:0007669"/>
    <property type="project" value="TreeGrafter"/>
</dbReference>
<feature type="domain" description="F-box" evidence="1">
    <location>
        <begin position="34"/>
        <end position="74"/>
    </location>
</feature>
<dbReference type="GO" id="GO:0005829">
    <property type="term" value="C:cytosol"/>
    <property type="evidence" value="ECO:0007669"/>
    <property type="project" value="TreeGrafter"/>
</dbReference>
<dbReference type="OrthoDB" id="1854110at2759"/>
<dbReference type="GeneID" id="116201589"/>
<dbReference type="SUPFAM" id="SSF117281">
    <property type="entry name" value="Kelch motif"/>
    <property type="match status" value="1"/>
</dbReference>
<dbReference type="Pfam" id="PF00646">
    <property type="entry name" value="F-box"/>
    <property type="match status" value="1"/>
</dbReference>
<dbReference type="InterPro" id="IPR036047">
    <property type="entry name" value="F-box-like_dom_sf"/>
</dbReference>
<dbReference type="AlphaFoldDB" id="A0A6P8CX58"/>
<protein>
    <submittedName>
        <fullName evidence="3">F-box/kelch-repeat protein At1g23390-like</fullName>
    </submittedName>
</protein>
<proteinExistence type="predicted"/>
<dbReference type="PANTHER" id="PTHR24414">
    <property type="entry name" value="F-BOX/KELCH-REPEAT PROTEIN SKIP4"/>
    <property type="match status" value="1"/>
</dbReference>
<dbReference type="Proteomes" id="UP000515151">
    <property type="component" value="Chromosome 3"/>
</dbReference>
<dbReference type="InterPro" id="IPR015915">
    <property type="entry name" value="Kelch-typ_b-propeller"/>
</dbReference>
<evidence type="ECO:0000313" key="3">
    <source>
        <dbReference type="RefSeq" id="XP_031388735.1"/>
    </source>
</evidence>
<reference evidence="2" key="1">
    <citation type="journal article" date="2020" name="Plant Biotechnol. J.">
        <title>The pomegranate (Punica granatum L.) draft genome dissects genetic divergence between soft- and hard-seeded cultivars.</title>
        <authorList>
            <person name="Luo X."/>
            <person name="Li H."/>
            <person name="Wu Z."/>
            <person name="Yao W."/>
            <person name="Zhao P."/>
            <person name="Cao D."/>
            <person name="Yu H."/>
            <person name="Li K."/>
            <person name="Poudel K."/>
            <person name="Zhao D."/>
            <person name="Zhang F."/>
            <person name="Xia X."/>
            <person name="Chen L."/>
            <person name="Wang Q."/>
            <person name="Jing D."/>
            <person name="Cao S."/>
        </authorList>
    </citation>
    <scope>NUCLEOTIDE SEQUENCE [LARGE SCALE GENOMIC DNA]</scope>
    <source>
        <strain evidence="2">cv. Tunisia</strain>
    </source>
</reference>
<dbReference type="RefSeq" id="XP_031388735.1">
    <property type="nucleotide sequence ID" value="XM_031532875.1"/>
</dbReference>
<dbReference type="SMART" id="SM00256">
    <property type="entry name" value="FBOX"/>
    <property type="match status" value="1"/>
</dbReference>
<name>A0A6P8CX58_PUNGR</name>
<dbReference type="GO" id="GO:0043161">
    <property type="term" value="P:proteasome-mediated ubiquitin-dependent protein catabolic process"/>
    <property type="evidence" value="ECO:0007669"/>
    <property type="project" value="TreeGrafter"/>
</dbReference>
<keyword evidence="2" id="KW-1185">Reference proteome</keyword>
<dbReference type="InterPro" id="IPR001810">
    <property type="entry name" value="F-box_dom"/>
</dbReference>
<dbReference type="PANTHER" id="PTHR24414:SF44">
    <property type="entry name" value="F-BOX DOMAIN-CONTAINING PROTEIN"/>
    <property type="match status" value="1"/>
</dbReference>
<organism evidence="2 3">
    <name type="scientific">Punica granatum</name>
    <name type="common">Pomegranate</name>
    <dbReference type="NCBI Taxonomy" id="22663"/>
    <lineage>
        <taxon>Eukaryota</taxon>
        <taxon>Viridiplantae</taxon>
        <taxon>Streptophyta</taxon>
        <taxon>Embryophyta</taxon>
        <taxon>Tracheophyta</taxon>
        <taxon>Spermatophyta</taxon>
        <taxon>Magnoliopsida</taxon>
        <taxon>eudicotyledons</taxon>
        <taxon>Gunneridae</taxon>
        <taxon>Pentapetalae</taxon>
        <taxon>rosids</taxon>
        <taxon>malvids</taxon>
        <taxon>Myrtales</taxon>
        <taxon>Lythraceae</taxon>
        <taxon>Punica</taxon>
    </lineage>
</organism>
<dbReference type="SUPFAM" id="SSF81383">
    <property type="entry name" value="F-box domain"/>
    <property type="match status" value="1"/>
</dbReference>
<evidence type="ECO:0000259" key="1">
    <source>
        <dbReference type="SMART" id="SM00256"/>
    </source>
</evidence>
<evidence type="ECO:0000313" key="2">
    <source>
        <dbReference type="Proteomes" id="UP000515151"/>
    </source>
</evidence>
<dbReference type="Gene3D" id="2.120.10.80">
    <property type="entry name" value="Kelch-type beta propeller"/>
    <property type="match status" value="1"/>
</dbReference>
<gene>
    <name evidence="3" type="primary">LOC116201589</name>
</gene>
<sequence length="418" mass="46059">MSVPFYMETELIRQSKPAMEIQSNHGHDVVESPLQGDVLELILSHVPLIDLVPAHRVSRSWSLAVSSSLVHFNRPRPWLVVHSQSTRPPYETVAHAFDPRSRDWVELQHQDPSSKRVPSGLCSQSGRLLYGLSPSQFSFSLDPLGLSWHQVDPPLVWRPDPIVAAVGRRVVVAGGGCDFDDDPFAVEIYDVETRKWESYNAMPSALRDCSASACLSVAAGRGQIYVAEKLSGVAHSFDPETKEWYGPYDLRPERNICCSVIGFANDRLILISLIGDPGSLSDSSLKGKTVKIWEVLGEFVEFREVTEMQPELLKELTGDEPSISSISVCSAGDMVYLYDPSKPGAVVWCEVAAEGGGCEWGTLRMAAMPEDGQNQPARKAVFTCWDVGIPELERALASDKLRLSVAKEGKQENAHNAD</sequence>
<dbReference type="InterPro" id="IPR050354">
    <property type="entry name" value="F-box/kelch-repeat_ARATH"/>
</dbReference>
<reference evidence="3" key="2">
    <citation type="submission" date="2025-08" db="UniProtKB">
        <authorList>
            <consortium name="RefSeq"/>
        </authorList>
    </citation>
    <scope>IDENTIFICATION</scope>
    <source>
        <tissue evidence="3">Leaf</tissue>
    </source>
</reference>